<feature type="non-terminal residue" evidence="2">
    <location>
        <position position="1"/>
    </location>
</feature>
<organism evidence="2 3">
    <name type="scientific">Batillaria attramentaria</name>
    <dbReference type="NCBI Taxonomy" id="370345"/>
    <lineage>
        <taxon>Eukaryota</taxon>
        <taxon>Metazoa</taxon>
        <taxon>Spiralia</taxon>
        <taxon>Lophotrochozoa</taxon>
        <taxon>Mollusca</taxon>
        <taxon>Gastropoda</taxon>
        <taxon>Caenogastropoda</taxon>
        <taxon>Sorbeoconcha</taxon>
        <taxon>Cerithioidea</taxon>
        <taxon>Batillariidae</taxon>
        <taxon>Batillaria</taxon>
    </lineage>
</organism>
<dbReference type="Proteomes" id="UP001519460">
    <property type="component" value="Unassembled WGS sequence"/>
</dbReference>
<proteinExistence type="predicted"/>
<protein>
    <submittedName>
        <fullName evidence="2">Uncharacterized protein</fullName>
    </submittedName>
</protein>
<gene>
    <name evidence="2" type="ORF">BaRGS_00035576</name>
</gene>
<evidence type="ECO:0000256" key="1">
    <source>
        <dbReference type="SAM" id="MobiDB-lite"/>
    </source>
</evidence>
<evidence type="ECO:0000313" key="2">
    <source>
        <dbReference type="EMBL" id="KAK7471794.1"/>
    </source>
</evidence>
<reference evidence="2 3" key="1">
    <citation type="journal article" date="2023" name="Sci. Data">
        <title>Genome assembly of the Korean intertidal mud-creeper Batillaria attramentaria.</title>
        <authorList>
            <person name="Patra A.K."/>
            <person name="Ho P.T."/>
            <person name="Jun S."/>
            <person name="Lee S.J."/>
            <person name="Kim Y."/>
            <person name="Won Y.J."/>
        </authorList>
    </citation>
    <scope>NUCLEOTIDE SEQUENCE [LARGE SCALE GENOMIC DNA]</scope>
    <source>
        <strain evidence="2">Wonlab-2016</strain>
    </source>
</reference>
<accession>A0ABD0JEK2</accession>
<dbReference type="EMBL" id="JACVVK020000478">
    <property type="protein sequence ID" value="KAK7471794.1"/>
    <property type="molecule type" value="Genomic_DNA"/>
</dbReference>
<keyword evidence="3" id="KW-1185">Reference proteome</keyword>
<evidence type="ECO:0000313" key="3">
    <source>
        <dbReference type="Proteomes" id="UP001519460"/>
    </source>
</evidence>
<sequence length="103" mass="11366">FRFWARRHTESPSPCILTALASITQVTPVGTDYTQSRHGPDFTELVTPCAGSQPEALCNLLNPESATTIQLYDRVDTEYRQLTDHRSRPPGSRSFVGGRGSAD</sequence>
<comment type="caution">
    <text evidence="2">The sequence shown here is derived from an EMBL/GenBank/DDBJ whole genome shotgun (WGS) entry which is preliminary data.</text>
</comment>
<dbReference type="AlphaFoldDB" id="A0ABD0JEK2"/>
<name>A0ABD0JEK2_9CAEN</name>
<feature type="region of interest" description="Disordered" evidence="1">
    <location>
        <begin position="80"/>
        <end position="103"/>
    </location>
</feature>